<organism evidence="2">
    <name type="scientific">Xenorhabdus bovienii str. oregonense</name>
    <dbReference type="NCBI Taxonomy" id="1398202"/>
    <lineage>
        <taxon>Bacteria</taxon>
        <taxon>Pseudomonadati</taxon>
        <taxon>Pseudomonadota</taxon>
        <taxon>Gammaproteobacteria</taxon>
        <taxon>Enterobacterales</taxon>
        <taxon>Morganellaceae</taxon>
        <taxon>Xenorhabdus</taxon>
    </lineage>
</organism>
<dbReference type="EMBL" id="CBSX010000164">
    <property type="protein sequence ID" value="CDH06808.1"/>
    <property type="molecule type" value="Genomic_DNA"/>
</dbReference>
<protein>
    <submittedName>
        <fullName evidence="2">Putative Type II restriction endonuclease</fullName>
        <ecNumber evidence="2">3.1.21.4</ecNumber>
    </submittedName>
</protein>
<keyword evidence="2" id="KW-0255">Endonuclease</keyword>
<dbReference type="RefSeq" id="WP_038258249.1">
    <property type="nucleotide sequence ID" value="NZ_CAWLUU010000215.1"/>
</dbReference>
<reference evidence="2" key="1">
    <citation type="submission" date="2013-07" db="EMBL/GenBank/DDBJ databases">
        <title>Sub-species coevolution in mutualistic symbiosis.</title>
        <authorList>
            <person name="Murfin K."/>
            <person name="Klassen J."/>
            <person name="Lee M."/>
            <person name="Forst S."/>
            <person name="Stock P."/>
            <person name="Goodrich-Blair H."/>
        </authorList>
    </citation>
    <scope>NUCLEOTIDE SEQUENCE [LARGE SCALE GENOMIC DNA]</scope>
    <source>
        <strain evidence="2">Oregonense</strain>
    </source>
</reference>
<sequence>MFEQLSDHFEVAVAKYLSAVDVDPKKSNQHEIGGLVKAGFSRYLPVPEQGEKIFFKATLTYIAGEDSEPVICEDQLTWYDTRYNQPNRSAEYRMYYKTNPVSSLMNEGDFFIIIKRNNGDLLLIITPPGSSVELQLNTLFGLGNIGHHFSRSSIEKKSLILPVRMLFEDLGIELEEPENKNENLLEILLERFPAGFPKAKEFSLMARELVSGEPIDEPDNTLMLWMEQEEKLFKAYERHEVAKKLSQGFGENGNDVDEFIHFSLSVQNRRKSRAGFAFENHLDHLFSLHNLQFQQGSAKNITENKSKPDFLFPCFSAYHDKSFPQENLRLLGAKTTCKDRWRQVLAEGDRVARKHLITMQPGISEQQLAEMKDKSLQLVVPESVQSLYPVSYANDLQNVMEFIAEIKDIQRLTR</sequence>
<dbReference type="Proteomes" id="UP000028483">
    <property type="component" value="Unassembled WGS sequence"/>
</dbReference>
<dbReference type="InterPro" id="IPR015109">
    <property type="entry name" value="Restrct_endonuc_II_EcoRII_C"/>
</dbReference>
<dbReference type="GO" id="GO:0003677">
    <property type="term" value="F:DNA binding"/>
    <property type="evidence" value="ECO:0007669"/>
    <property type="project" value="InterPro"/>
</dbReference>
<dbReference type="SUPFAM" id="SSF52980">
    <property type="entry name" value="Restriction endonuclease-like"/>
    <property type="match status" value="1"/>
</dbReference>
<proteinExistence type="predicted"/>
<dbReference type="HOGENOM" id="CLU_042008_0_0_6"/>
<dbReference type="Gene3D" id="3.40.91.80">
    <property type="match status" value="1"/>
</dbReference>
<dbReference type="InterPro" id="IPR038365">
    <property type="entry name" value="EcoRII_C_sf"/>
</dbReference>
<keyword evidence="2" id="KW-0378">Hydrolase</keyword>
<gene>
    <name evidence="2" type="ORF">XBO1_2460003</name>
</gene>
<dbReference type="EC" id="3.1.21.4" evidence="2"/>
<evidence type="ECO:0000313" key="2">
    <source>
        <dbReference type="EMBL" id="CDH06808.1"/>
    </source>
</evidence>
<dbReference type="GO" id="GO:0009307">
    <property type="term" value="P:DNA restriction-modification system"/>
    <property type="evidence" value="ECO:0007669"/>
    <property type="project" value="InterPro"/>
</dbReference>
<name>A0A077P8D3_XENBV</name>
<keyword evidence="2" id="KW-0540">Nuclease</keyword>
<comment type="caution">
    <text evidence="2">The sequence shown here is derived from an EMBL/GenBank/DDBJ whole genome shotgun (WGS) entry which is preliminary data.</text>
</comment>
<evidence type="ECO:0000259" key="1">
    <source>
        <dbReference type="Pfam" id="PF09019"/>
    </source>
</evidence>
<dbReference type="AlphaFoldDB" id="A0A077P8D3"/>
<dbReference type="GO" id="GO:0009036">
    <property type="term" value="F:type II site-specific deoxyribonuclease activity"/>
    <property type="evidence" value="ECO:0007669"/>
    <property type="project" value="UniProtKB-EC"/>
</dbReference>
<accession>A0A077P8D3</accession>
<dbReference type="InterPro" id="IPR011335">
    <property type="entry name" value="Restrct_endonuc-II-like"/>
</dbReference>
<feature type="domain" description="Restriction endonuclease type II EcoRII C-terminal" evidence="1">
    <location>
        <begin position="233"/>
        <end position="403"/>
    </location>
</feature>
<dbReference type="Pfam" id="PF09019">
    <property type="entry name" value="EcoRII-C"/>
    <property type="match status" value="1"/>
</dbReference>